<dbReference type="Proteomes" id="UP000324222">
    <property type="component" value="Unassembled WGS sequence"/>
</dbReference>
<organism evidence="2 3">
    <name type="scientific">Portunus trituberculatus</name>
    <name type="common">Swimming crab</name>
    <name type="synonym">Neptunus trituberculatus</name>
    <dbReference type="NCBI Taxonomy" id="210409"/>
    <lineage>
        <taxon>Eukaryota</taxon>
        <taxon>Metazoa</taxon>
        <taxon>Ecdysozoa</taxon>
        <taxon>Arthropoda</taxon>
        <taxon>Crustacea</taxon>
        <taxon>Multicrustacea</taxon>
        <taxon>Malacostraca</taxon>
        <taxon>Eumalacostraca</taxon>
        <taxon>Eucarida</taxon>
        <taxon>Decapoda</taxon>
        <taxon>Pleocyemata</taxon>
        <taxon>Brachyura</taxon>
        <taxon>Eubrachyura</taxon>
        <taxon>Portunoidea</taxon>
        <taxon>Portunidae</taxon>
        <taxon>Portuninae</taxon>
        <taxon>Portunus</taxon>
    </lineage>
</organism>
<reference evidence="2 3" key="1">
    <citation type="submission" date="2019-05" db="EMBL/GenBank/DDBJ databases">
        <title>Another draft genome of Portunus trituberculatus and its Hox gene families provides insights of decapod evolution.</title>
        <authorList>
            <person name="Jeong J.-H."/>
            <person name="Song I."/>
            <person name="Kim S."/>
            <person name="Choi T."/>
            <person name="Kim D."/>
            <person name="Ryu S."/>
            <person name="Kim W."/>
        </authorList>
    </citation>
    <scope>NUCLEOTIDE SEQUENCE [LARGE SCALE GENOMIC DNA]</scope>
    <source>
        <tissue evidence="2">Muscle</tissue>
    </source>
</reference>
<dbReference type="EMBL" id="VSRR010003413">
    <property type="protein sequence ID" value="MPC36040.1"/>
    <property type="molecule type" value="Genomic_DNA"/>
</dbReference>
<dbReference type="AlphaFoldDB" id="A0A5B7EN30"/>
<feature type="signal peptide" evidence="1">
    <location>
        <begin position="1"/>
        <end position="19"/>
    </location>
</feature>
<keyword evidence="1" id="KW-0732">Signal</keyword>
<evidence type="ECO:0000256" key="1">
    <source>
        <dbReference type="SAM" id="SignalP"/>
    </source>
</evidence>
<keyword evidence="3" id="KW-1185">Reference proteome</keyword>
<protein>
    <submittedName>
        <fullName evidence="2">Uncharacterized protein</fullName>
    </submittedName>
</protein>
<feature type="chain" id="PRO_5023011030" evidence="1">
    <location>
        <begin position="20"/>
        <end position="78"/>
    </location>
</feature>
<evidence type="ECO:0000313" key="3">
    <source>
        <dbReference type="Proteomes" id="UP000324222"/>
    </source>
</evidence>
<name>A0A5B7EN30_PORTR</name>
<gene>
    <name evidence="2" type="ORF">E2C01_029484</name>
</gene>
<proteinExistence type="predicted"/>
<comment type="caution">
    <text evidence="2">The sequence shown here is derived from an EMBL/GenBank/DDBJ whole genome shotgun (WGS) entry which is preliminary data.</text>
</comment>
<sequence>MRVTAVVAAMLCLVSAGLASPLPQEGQERLFPSININNLLDPIVTSLLSNANVEALAELFFPCEENKSCIIVRNANLN</sequence>
<accession>A0A5B7EN30</accession>
<evidence type="ECO:0000313" key="2">
    <source>
        <dbReference type="EMBL" id="MPC36040.1"/>
    </source>
</evidence>